<reference evidence="7" key="2">
    <citation type="submission" date="2011-02" db="EMBL/GenBank/DDBJ databases">
        <authorList>
            <person name="MacLean D."/>
        </authorList>
    </citation>
    <scope>NUCLEOTIDE SEQUENCE</scope>
</reference>
<keyword evidence="4 5" id="KW-0472">Membrane</keyword>
<dbReference type="InterPro" id="IPR037185">
    <property type="entry name" value="EmrE-like"/>
</dbReference>
<keyword evidence="6" id="KW-0732">Signal</keyword>
<dbReference type="AlphaFoldDB" id="F0WDG7"/>
<feature type="transmembrane region" description="Helical" evidence="5">
    <location>
        <begin position="166"/>
        <end position="186"/>
    </location>
</feature>
<evidence type="ECO:0000256" key="1">
    <source>
        <dbReference type="ARBA" id="ARBA00004141"/>
    </source>
</evidence>
<sequence length="335" mass="37028">MSPSWKQLAFALLVAQNTALSVASKFSRLYKYHPGTAIFLVEVIKCICCIGVLCKLRGGNIKGTIDLLHHEVLSDYKGLQKMTGLAILYAMQNIGSLIAYDYVDIATYQIVYQLKIITTAFFMRILLQRKFTFIQWCAMCTLMSGVAACSYARVSVTTNDNHSLHFYGISMVGLLAVNSGLAAAYFESVIKSHRQKTSLSSSDSFWIRNTQLALISVLATSLNLSLDASLILKHGLFHEIQPIVWLVIFLQAFGGIIVAAVVRYSDNIIKNFGTSLSLVLSCLISNYLSNSRGSPLFYSSILMVVVSVLIYGDKRFAFQQPNSELVKTAKNHISG</sequence>
<evidence type="ECO:0000256" key="6">
    <source>
        <dbReference type="SAM" id="SignalP"/>
    </source>
</evidence>
<evidence type="ECO:0000256" key="4">
    <source>
        <dbReference type="ARBA" id="ARBA00023136"/>
    </source>
</evidence>
<dbReference type="PIRSF" id="PIRSF005799">
    <property type="entry name" value="UDP-gal_transpt"/>
    <property type="match status" value="1"/>
</dbReference>
<evidence type="ECO:0000313" key="7">
    <source>
        <dbReference type="EMBL" id="CCA19239.1"/>
    </source>
</evidence>
<feature type="signal peptide" evidence="6">
    <location>
        <begin position="1"/>
        <end position="23"/>
    </location>
</feature>
<proteinExistence type="predicted"/>
<protein>
    <submittedName>
        <fullName evidence="7">UDPNacetylglucosamine transporter putative</fullName>
    </submittedName>
</protein>
<organism evidence="7">
    <name type="scientific">Albugo laibachii Nc14</name>
    <dbReference type="NCBI Taxonomy" id="890382"/>
    <lineage>
        <taxon>Eukaryota</taxon>
        <taxon>Sar</taxon>
        <taxon>Stramenopiles</taxon>
        <taxon>Oomycota</taxon>
        <taxon>Peronosporomycetes</taxon>
        <taxon>Albuginales</taxon>
        <taxon>Albuginaceae</taxon>
        <taxon>Albugo</taxon>
    </lineage>
</organism>
<dbReference type="GO" id="GO:0015165">
    <property type="term" value="F:pyrimidine nucleotide-sugar transmembrane transporter activity"/>
    <property type="evidence" value="ECO:0007669"/>
    <property type="project" value="InterPro"/>
</dbReference>
<evidence type="ECO:0000256" key="3">
    <source>
        <dbReference type="ARBA" id="ARBA00022989"/>
    </source>
</evidence>
<feature type="transmembrane region" description="Helical" evidence="5">
    <location>
        <begin position="295"/>
        <end position="312"/>
    </location>
</feature>
<reference evidence="7" key="1">
    <citation type="journal article" date="2011" name="PLoS Biol.">
        <title>Gene gain and loss during evolution of obligate parasitism in the white rust pathogen of Arabidopsis thaliana.</title>
        <authorList>
            <person name="Kemen E."/>
            <person name="Gardiner A."/>
            <person name="Schultz-Larsen T."/>
            <person name="Kemen A.C."/>
            <person name="Balmuth A.L."/>
            <person name="Robert-Seilaniantz A."/>
            <person name="Bailey K."/>
            <person name="Holub E."/>
            <person name="Studholme D.J."/>
            <person name="Maclean D."/>
            <person name="Jones J.D."/>
        </authorList>
    </citation>
    <scope>NUCLEOTIDE SEQUENCE</scope>
</reference>
<dbReference type="PANTHER" id="PTHR10231">
    <property type="entry name" value="NUCLEOTIDE-SUGAR TRANSMEMBRANE TRANSPORTER"/>
    <property type="match status" value="1"/>
</dbReference>
<dbReference type="Pfam" id="PF04142">
    <property type="entry name" value="Nuc_sug_transp"/>
    <property type="match status" value="1"/>
</dbReference>
<feature type="transmembrane region" description="Helical" evidence="5">
    <location>
        <begin position="133"/>
        <end position="154"/>
    </location>
</feature>
<gene>
    <name evidence="7" type="primary">AlNc14C66G4687</name>
    <name evidence="7" type="ORF">ALNC14_053820</name>
</gene>
<dbReference type="HOGENOM" id="CLU_024645_1_3_1"/>
<evidence type="ECO:0000256" key="5">
    <source>
        <dbReference type="SAM" id="Phobius"/>
    </source>
</evidence>
<feature type="transmembrane region" description="Helical" evidence="5">
    <location>
        <begin position="243"/>
        <end position="262"/>
    </location>
</feature>
<evidence type="ECO:0000256" key="2">
    <source>
        <dbReference type="ARBA" id="ARBA00022692"/>
    </source>
</evidence>
<dbReference type="InterPro" id="IPR007271">
    <property type="entry name" value="Nuc_sug_transpt"/>
</dbReference>
<feature type="chain" id="PRO_5003259730" evidence="6">
    <location>
        <begin position="24"/>
        <end position="335"/>
    </location>
</feature>
<name>F0WDG7_9STRA</name>
<keyword evidence="3 5" id="KW-1133">Transmembrane helix</keyword>
<dbReference type="SUPFAM" id="SSF103481">
    <property type="entry name" value="Multidrug resistance efflux transporter EmrE"/>
    <property type="match status" value="1"/>
</dbReference>
<dbReference type="NCBIfam" id="TIGR00803">
    <property type="entry name" value="nst"/>
    <property type="match status" value="1"/>
</dbReference>
<feature type="transmembrane region" description="Helical" evidence="5">
    <location>
        <begin position="37"/>
        <end position="54"/>
    </location>
</feature>
<comment type="subcellular location">
    <subcellularLocation>
        <location evidence="1">Membrane</location>
        <topology evidence="1">Multi-pass membrane protein</topology>
    </subcellularLocation>
</comment>
<accession>F0WDG7</accession>
<dbReference type="EMBL" id="FR824111">
    <property type="protein sequence ID" value="CCA19239.1"/>
    <property type="molecule type" value="Genomic_DNA"/>
</dbReference>
<dbReference type="GO" id="GO:0000139">
    <property type="term" value="C:Golgi membrane"/>
    <property type="evidence" value="ECO:0007669"/>
    <property type="project" value="InterPro"/>
</dbReference>
<keyword evidence="2 5" id="KW-0812">Transmembrane</keyword>